<dbReference type="RefSeq" id="WP_346823292.1">
    <property type="nucleotide sequence ID" value="NZ_JBDKWZ010000014.1"/>
</dbReference>
<evidence type="ECO:0000313" key="3">
    <source>
        <dbReference type="Proteomes" id="UP001403385"/>
    </source>
</evidence>
<protein>
    <submittedName>
        <fullName evidence="2">Molybdopterin cofactor-binding domain-containing protein</fullName>
    </submittedName>
</protein>
<dbReference type="SUPFAM" id="SSF56003">
    <property type="entry name" value="Molybdenum cofactor-binding domain"/>
    <property type="match status" value="2"/>
</dbReference>
<name>A0AAW9SC28_9BACT</name>
<gene>
    <name evidence="2" type="ORF">AAG747_21495</name>
</gene>
<dbReference type="Gene3D" id="3.30.365.10">
    <property type="entry name" value="Aldehyde oxidase/xanthine dehydrogenase, molybdopterin binding domain"/>
    <property type="match status" value="4"/>
</dbReference>
<organism evidence="2 3">
    <name type="scientific">Rapidithrix thailandica</name>
    <dbReference type="NCBI Taxonomy" id="413964"/>
    <lineage>
        <taxon>Bacteria</taxon>
        <taxon>Pseudomonadati</taxon>
        <taxon>Bacteroidota</taxon>
        <taxon>Cytophagia</taxon>
        <taxon>Cytophagales</taxon>
        <taxon>Flammeovirgaceae</taxon>
        <taxon>Rapidithrix</taxon>
    </lineage>
</organism>
<dbReference type="Gene3D" id="3.90.1170.50">
    <property type="entry name" value="Aldehyde oxidase/xanthine dehydrogenase, a/b hammerhead"/>
    <property type="match status" value="1"/>
</dbReference>
<dbReference type="PIRSF" id="PIRSF036389">
    <property type="entry name" value="IOR_B"/>
    <property type="match status" value="1"/>
</dbReference>
<keyword evidence="3" id="KW-1185">Reference proteome</keyword>
<dbReference type="InterPro" id="IPR006311">
    <property type="entry name" value="TAT_signal"/>
</dbReference>
<proteinExistence type="predicted"/>
<dbReference type="AlphaFoldDB" id="A0AAW9SC28"/>
<comment type="caution">
    <text evidence="2">The sequence shown here is derived from an EMBL/GenBank/DDBJ whole genome shotgun (WGS) entry which is preliminary data.</text>
</comment>
<evidence type="ECO:0000313" key="2">
    <source>
        <dbReference type="EMBL" id="MEN7550509.1"/>
    </source>
</evidence>
<dbReference type="InterPro" id="IPR012368">
    <property type="entry name" value="OxRdtase_Mopterin-bd_su_IorB"/>
</dbReference>
<accession>A0AAW9SC28</accession>
<dbReference type="PANTHER" id="PTHR47495">
    <property type="entry name" value="ALDEHYDE DEHYDROGENASE"/>
    <property type="match status" value="1"/>
</dbReference>
<feature type="domain" description="Aldehyde oxidase/xanthine dehydrogenase a/b hammerhead" evidence="1">
    <location>
        <begin position="204"/>
        <end position="294"/>
    </location>
</feature>
<dbReference type="SMART" id="SM01008">
    <property type="entry name" value="Ald_Xan_dh_C"/>
    <property type="match status" value="1"/>
</dbReference>
<reference evidence="2 3" key="1">
    <citation type="submission" date="2024-04" db="EMBL/GenBank/DDBJ databases">
        <title>Novel genus in family Flammeovirgaceae.</title>
        <authorList>
            <person name="Nguyen T.H."/>
            <person name="Vuong T.Q."/>
            <person name="Le H."/>
            <person name="Kim S.-G."/>
        </authorList>
    </citation>
    <scope>NUCLEOTIDE SEQUENCE [LARGE SCALE GENOMIC DNA]</scope>
    <source>
        <strain evidence="2 3">JCM 23209</strain>
    </source>
</reference>
<dbReference type="InterPro" id="IPR000674">
    <property type="entry name" value="Ald_Oxase/Xan_DH_a/b"/>
</dbReference>
<dbReference type="Pfam" id="PF20256">
    <property type="entry name" value="MoCoBD_2"/>
    <property type="match status" value="2"/>
</dbReference>
<dbReference type="PANTHER" id="PTHR47495:SF2">
    <property type="entry name" value="ALDEHYDE DEHYDROGENASE"/>
    <property type="match status" value="1"/>
</dbReference>
<dbReference type="Proteomes" id="UP001403385">
    <property type="component" value="Unassembled WGS sequence"/>
</dbReference>
<dbReference type="InterPro" id="IPR008274">
    <property type="entry name" value="AldOxase/xan_DH_MoCoBD1"/>
</dbReference>
<dbReference type="InterPro" id="IPR037165">
    <property type="entry name" value="AldOxase/xan_DH_Mopterin-bd_sf"/>
</dbReference>
<dbReference type="GO" id="GO:0016491">
    <property type="term" value="F:oxidoreductase activity"/>
    <property type="evidence" value="ECO:0007669"/>
    <property type="project" value="InterPro"/>
</dbReference>
<dbReference type="InterPro" id="IPR046867">
    <property type="entry name" value="AldOxase/xan_DH_MoCoBD2"/>
</dbReference>
<dbReference type="PROSITE" id="PS51318">
    <property type="entry name" value="TAT"/>
    <property type="match status" value="1"/>
</dbReference>
<sequence length="735" mass="81052">MTKTSRRNFIKVSALAGGGLMMSITLPGSTHLLDNTSPGSAALNAFLSIAPDGKITFLLTKHEMGQGSGTGLPMILADELGADWNKLSIIRSDYDRKFNWRTMGVTGGSSTISGMWDVLRKAGATAREMLKQAAAKRWEVSTAILKAENNFIVNTENGEKLEFGQLAEAAAQLPVPESVTLKKPEEFVYIGKPVKNLLTEDMAIGKANYGINTDVPGMVYASIEKCPVYKGKLKNFDATEALKVTGVIDVFPMPSFEPVSPDNHVQEGVVVVATSTWAAFKARKALKIEWDPGKFATANIESLKKEMSAVLNGTMDPGYRRGDTDKLKKEEGYEVFEAEYDNPYQAHALMEPINATVHFKGDTCEVWVGTQSGERVTKEVAKVTGLPEDKITTHVLNSGGAFGRRYYCDSSMEAAYISMQIKKPVKVTWSREDEVAHDYFHPYQKSIHRAVISPEKKVVGWETSLCRTEVYASGLNIADIPYDFPNVKTEWKQLESIIHPGAWRSVSEHSSSLGKESFMDELTRKLGKDPVEFRLELLQEEIRKEGNTDDAERVYNYRKLLRERHVAVLNTIKEKGLWNNSILPSGSGKGIAIENFGGTVCAHIAQVSLADNDFGFKVDKVSSVVHCGTLINPHFGKGQIEGSIIWALSALKYGGVEVEKGVVKQRNFHNNRLLKMDEIPEIEIYFIESDEPPSGLGEPGTPPLAPAVLNALFDATGKRIRKIPVTKEDLQANSI</sequence>
<dbReference type="EMBL" id="JBDKWZ010000014">
    <property type="protein sequence ID" value="MEN7550509.1"/>
    <property type="molecule type" value="Genomic_DNA"/>
</dbReference>
<dbReference type="InterPro" id="IPR052516">
    <property type="entry name" value="N-heterocyclic_Hydroxylase"/>
</dbReference>
<dbReference type="Pfam" id="PF02738">
    <property type="entry name" value="MoCoBD_1"/>
    <property type="match status" value="1"/>
</dbReference>
<evidence type="ECO:0000259" key="1">
    <source>
        <dbReference type="SMART" id="SM01008"/>
    </source>
</evidence>